<comment type="caution">
    <text evidence="2">The sequence shown here is derived from an EMBL/GenBank/DDBJ whole genome shotgun (WGS) entry which is preliminary data.</text>
</comment>
<dbReference type="PANTHER" id="PTHR34404:SF2">
    <property type="entry name" value="CONSERVED SERINE RICH PROTEIN"/>
    <property type="match status" value="1"/>
</dbReference>
<reference evidence="2" key="1">
    <citation type="journal article" date="2020" name="mSystems">
        <title>Genome- and Community-Level Interaction Insights into Carbon Utilization and Element Cycling Functions of Hydrothermarchaeota in Hydrothermal Sediment.</title>
        <authorList>
            <person name="Zhou Z."/>
            <person name="Liu Y."/>
            <person name="Xu W."/>
            <person name="Pan J."/>
            <person name="Luo Z.H."/>
            <person name="Li M."/>
        </authorList>
    </citation>
    <scope>NUCLEOTIDE SEQUENCE [LARGE SCALE GENOMIC DNA]</scope>
    <source>
        <strain evidence="2">SpSt-780</strain>
    </source>
</reference>
<proteinExistence type="predicted"/>
<dbReference type="SMART" id="SM00834">
    <property type="entry name" value="CxxC_CXXC_SSSS"/>
    <property type="match status" value="1"/>
</dbReference>
<organism evidence="2">
    <name type="scientific">candidate division WOR-3 bacterium</name>
    <dbReference type="NCBI Taxonomy" id="2052148"/>
    <lineage>
        <taxon>Bacteria</taxon>
        <taxon>Bacteria division WOR-3</taxon>
    </lineage>
</organism>
<accession>A0A7C4Y6C8</accession>
<name>A0A7C4Y6C8_UNCW3</name>
<evidence type="ECO:0000313" key="2">
    <source>
        <dbReference type="EMBL" id="HGW92522.1"/>
    </source>
</evidence>
<evidence type="ECO:0000259" key="1">
    <source>
        <dbReference type="SMART" id="SM00834"/>
    </source>
</evidence>
<dbReference type="InterPro" id="IPR013429">
    <property type="entry name" value="Regulatory_FmdB_Zinc_ribbon"/>
</dbReference>
<gene>
    <name evidence="2" type="ORF">ENV67_08315</name>
</gene>
<dbReference type="NCBIfam" id="TIGR02605">
    <property type="entry name" value="CxxC_CxxC_SSSS"/>
    <property type="match status" value="1"/>
</dbReference>
<dbReference type="EMBL" id="DTHG01000100">
    <property type="protein sequence ID" value="HGW92522.1"/>
    <property type="molecule type" value="Genomic_DNA"/>
</dbReference>
<protein>
    <submittedName>
        <fullName evidence="2">Zinc ribbon domain-containing protein</fullName>
    </submittedName>
</protein>
<sequence>MPIYEFKCSKCGHIFSELRNFEDNSKAFCPKCNGESYKIFSKSVGISFRGQGFYITDYKKKNIEVKDSKKE</sequence>
<dbReference type="AlphaFoldDB" id="A0A7C4Y6C8"/>
<dbReference type="Pfam" id="PF09723">
    <property type="entry name" value="Zn_ribbon_8"/>
    <property type="match status" value="1"/>
</dbReference>
<feature type="domain" description="Putative regulatory protein FmdB zinc ribbon" evidence="1">
    <location>
        <begin position="1"/>
        <end position="41"/>
    </location>
</feature>
<dbReference type="PANTHER" id="PTHR34404">
    <property type="entry name" value="REGULATORY PROTEIN, FMDB FAMILY"/>
    <property type="match status" value="1"/>
</dbReference>